<keyword evidence="4" id="KW-1185">Reference proteome</keyword>
<gene>
    <name evidence="3" type="ORF">QFZ56_002455</name>
</gene>
<keyword evidence="2" id="KW-1133">Transmembrane helix</keyword>
<evidence type="ECO:0000256" key="1">
    <source>
        <dbReference type="SAM" id="MobiDB-lite"/>
    </source>
</evidence>
<evidence type="ECO:0000313" key="3">
    <source>
        <dbReference type="EMBL" id="MDQ0683492.1"/>
    </source>
</evidence>
<keyword evidence="2" id="KW-0812">Transmembrane</keyword>
<name>A0ABU0PYR3_STRAH</name>
<dbReference type="Proteomes" id="UP001243364">
    <property type="component" value="Unassembled WGS sequence"/>
</dbReference>
<evidence type="ECO:0000256" key="2">
    <source>
        <dbReference type="SAM" id="Phobius"/>
    </source>
</evidence>
<feature type="region of interest" description="Disordered" evidence="1">
    <location>
        <begin position="196"/>
        <end position="236"/>
    </location>
</feature>
<evidence type="ECO:0000313" key="4">
    <source>
        <dbReference type="Proteomes" id="UP001243364"/>
    </source>
</evidence>
<organism evidence="3 4">
    <name type="scientific">Streptomyces achromogenes</name>
    <dbReference type="NCBI Taxonomy" id="67255"/>
    <lineage>
        <taxon>Bacteria</taxon>
        <taxon>Bacillati</taxon>
        <taxon>Actinomycetota</taxon>
        <taxon>Actinomycetes</taxon>
        <taxon>Kitasatosporales</taxon>
        <taxon>Streptomycetaceae</taxon>
        <taxon>Streptomyces</taxon>
    </lineage>
</organism>
<protein>
    <recommendedName>
        <fullName evidence="5">Secreted protein</fullName>
    </recommendedName>
</protein>
<reference evidence="3 4" key="1">
    <citation type="submission" date="2023-07" db="EMBL/GenBank/DDBJ databases">
        <title>Comparative genomics of wheat-associated soil bacteria to identify genetic determinants of phenazine resistance.</title>
        <authorList>
            <person name="Mouncey N."/>
        </authorList>
    </citation>
    <scope>NUCLEOTIDE SEQUENCE [LARGE SCALE GENOMIC DNA]</scope>
    <source>
        <strain evidence="3 4">W4I19-2</strain>
    </source>
</reference>
<feature type="region of interest" description="Disordered" evidence="1">
    <location>
        <begin position="154"/>
        <end position="179"/>
    </location>
</feature>
<sequence>MSTGVIIALIVVVAAVVAVAAVLAVRARGSHGGRSLKQRFGPEYDRAVARHDGDVKAAERELDARVERHGGLRERPLEAAERERFEARWTAAQERFVDSPREAVAEADRLIAEVAGARGFPDSGQYEEQLAALSVHHAHRVDGYRRVHRVARFSAGGDGTSHPGSADAPGTGGGQAPGTEDMRAAMVEARALFDDLVGPAGRDPGHHRAAQPATRERSGSGHHLPWGFHRHQTKEG</sequence>
<keyword evidence="2" id="KW-0472">Membrane</keyword>
<proteinExistence type="predicted"/>
<dbReference type="EMBL" id="JAUSYA010000001">
    <property type="protein sequence ID" value="MDQ0683492.1"/>
    <property type="molecule type" value="Genomic_DNA"/>
</dbReference>
<accession>A0ABU0PYR3</accession>
<comment type="caution">
    <text evidence="3">The sequence shown here is derived from an EMBL/GenBank/DDBJ whole genome shotgun (WGS) entry which is preliminary data.</text>
</comment>
<feature type="transmembrane region" description="Helical" evidence="2">
    <location>
        <begin position="6"/>
        <end position="25"/>
    </location>
</feature>
<evidence type="ECO:0008006" key="5">
    <source>
        <dbReference type="Google" id="ProtNLM"/>
    </source>
</evidence>
<dbReference type="RefSeq" id="WP_306952790.1">
    <property type="nucleotide sequence ID" value="NZ_JAUSYA010000001.1"/>
</dbReference>